<protein>
    <submittedName>
        <fullName evidence="6">Glycosyltransferase</fullName>
    </submittedName>
</protein>
<dbReference type="CDD" id="cd04192">
    <property type="entry name" value="GT_2_like_e"/>
    <property type="match status" value="1"/>
</dbReference>
<dbReference type="InterPro" id="IPR029044">
    <property type="entry name" value="Nucleotide-diphossugar_trans"/>
</dbReference>
<feature type="transmembrane region" description="Helical" evidence="4">
    <location>
        <begin position="337"/>
        <end position="362"/>
    </location>
</feature>
<dbReference type="EMBL" id="POWF01000001">
    <property type="protein sequence ID" value="PNQ75116.1"/>
    <property type="molecule type" value="Genomic_DNA"/>
</dbReference>
<feature type="transmembrane region" description="Helical" evidence="4">
    <location>
        <begin position="6"/>
        <end position="23"/>
    </location>
</feature>
<dbReference type="AlphaFoldDB" id="A0A2K1E4A7"/>
<dbReference type="Pfam" id="PF00535">
    <property type="entry name" value="Glycos_transf_2"/>
    <property type="match status" value="1"/>
</dbReference>
<dbReference type="SUPFAM" id="SSF53448">
    <property type="entry name" value="Nucleotide-diphospho-sugar transferases"/>
    <property type="match status" value="1"/>
</dbReference>
<keyword evidence="4" id="KW-1133">Transmembrane helix</keyword>
<comment type="similarity">
    <text evidence="1">Belongs to the glycosyltransferase 2 family.</text>
</comment>
<keyword evidence="3 6" id="KW-0808">Transferase</keyword>
<dbReference type="PANTHER" id="PTHR43630:SF1">
    <property type="entry name" value="POLY-BETA-1,6-N-ACETYL-D-GLUCOSAMINE SYNTHASE"/>
    <property type="match status" value="1"/>
</dbReference>
<feature type="domain" description="Glycosyltransferase 2-like" evidence="5">
    <location>
        <begin position="41"/>
        <end position="175"/>
    </location>
</feature>
<keyword evidence="4" id="KW-0472">Membrane</keyword>
<keyword evidence="4" id="KW-0812">Transmembrane</keyword>
<organism evidence="6 7">
    <name type="scientific">Hanstruepera neustonica</name>
    <dbReference type="NCBI Taxonomy" id="1445657"/>
    <lineage>
        <taxon>Bacteria</taxon>
        <taxon>Pseudomonadati</taxon>
        <taxon>Bacteroidota</taxon>
        <taxon>Flavobacteriia</taxon>
        <taxon>Flavobacteriales</taxon>
        <taxon>Flavobacteriaceae</taxon>
        <taxon>Hanstruepera</taxon>
    </lineage>
</organism>
<keyword evidence="2" id="KW-0328">Glycosyltransferase</keyword>
<dbReference type="Proteomes" id="UP000236641">
    <property type="component" value="Unassembled WGS sequence"/>
</dbReference>
<proteinExistence type="inferred from homology"/>
<accession>A0A2K1E4A7</accession>
<feature type="transmembrane region" description="Helical" evidence="4">
    <location>
        <begin position="278"/>
        <end position="302"/>
    </location>
</feature>
<gene>
    <name evidence="6" type="ORF">C1T31_02980</name>
</gene>
<evidence type="ECO:0000256" key="4">
    <source>
        <dbReference type="SAM" id="Phobius"/>
    </source>
</evidence>
<reference evidence="6 7" key="1">
    <citation type="submission" date="2018-01" db="EMBL/GenBank/DDBJ databases">
        <title>The draft genome of Hanstruepera neustonica JCM19743.</title>
        <authorList>
            <person name="He R.-H."/>
            <person name="Du Z.-J."/>
        </authorList>
    </citation>
    <scope>NUCLEOTIDE SEQUENCE [LARGE SCALE GENOMIC DNA]</scope>
    <source>
        <strain evidence="6 7">JCM19743</strain>
    </source>
</reference>
<evidence type="ECO:0000256" key="3">
    <source>
        <dbReference type="ARBA" id="ARBA00022679"/>
    </source>
</evidence>
<name>A0A2K1E4A7_9FLAO</name>
<dbReference type="PANTHER" id="PTHR43630">
    <property type="entry name" value="POLY-BETA-1,6-N-ACETYL-D-GLUCOSAMINE SYNTHASE"/>
    <property type="match status" value="1"/>
</dbReference>
<dbReference type="Gene3D" id="3.90.550.10">
    <property type="entry name" value="Spore Coat Polysaccharide Biosynthesis Protein SpsA, Chain A"/>
    <property type="match status" value="1"/>
</dbReference>
<comment type="caution">
    <text evidence="6">The sequence shown here is derived from an EMBL/GenBank/DDBJ whole genome shotgun (WGS) entry which is preliminary data.</text>
</comment>
<dbReference type="OrthoDB" id="9805625at2"/>
<dbReference type="RefSeq" id="WP_103050966.1">
    <property type="nucleotide sequence ID" value="NZ_POWF01000001.1"/>
</dbReference>
<evidence type="ECO:0000256" key="2">
    <source>
        <dbReference type="ARBA" id="ARBA00022676"/>
    </source>
</evidence>
<dbReference type="InterPro" id="IPR001173">
    <property type="entry name" value="Glyco_trans_2-like"/>
</dbReference>
<dbReference type="GO" id="GO:0016757">
    <property type="term" value="F:glycosyltransferase activity"/>
    <property type="evidence" value="ECO:0007669"/>
    <property type="project" value="UniProtKB-KW"/>
</dbReference>
<evidence type="ECO:0000313" key="7">
    <source>
        <dbReference type="Proteomes" id="UP000236641"/>
    </source>
</evidence>
<evidence type="ECO:0000256" key="1">
    <source>
        <dbReference type="ARBA" id="ARBA00006739"/>
    </source>
</evidence>
<feature type="transmembrane region" description="Helical" evidence="4">
    <location>
        <begin position="308"/>
        <end position="325"/>
    </location>
</feature>
<evidence type="ECO:0000259" key="5">
    <source>
        <dbReference type="Pfam" id="PF00535"/>
    </source>
</evidence>
<keyword evidence="7" id="KW-1185">Reference proteome</keyword>
<evidence type="ECO:0000313" key="6">
    <source>
        <dbReference type="EMBL" id="PNQ75116.1"/>
    </source>
</evidence>
<sequence length="374" mass="42478">MIIGTFIILGCYLILIGSFVFGFDKVKQFESISTEPQTNFSIVIPFRNEAENLKEIIDSIKRLEYPKTHFEIIFVDDNSTDDSVSIIKNHLIDYPLDWIVLKNVVDTKSPKKDAIKTAISYSKHDWILTTDADCLLPKTWLKAFDNFIQNQDHFLITGPVKFQEPKSFLEHFQNLDFMSLMGTTIGSFGIKKPFMANGANLAYTKSFFQKLNGFESDLNIASGDDVFLLQKAVKENPSRVAYLKSKNAIVTTKPPSNWSGLISQRIRWASKASSYKNLFSLVTGLIVLLANYLLIILALLVLTIEVNLTTLGLAIILKMVVDYILIHKSSEFFDQKVPVLTFVLSSSLYPFFVSLVAFLATFKGYKWKNRSFHK</sequence>